<evidence type="ECO:0000313" key="1">
    <source>
        <dbReference type="EMBL" id="HCO22928.1"/>
    </source>
</evidence>
<reference evidence="1 2" key="1">
    <citation type="journal article" date="2018" name="Nat. Biotechnol.">
        <title>A standardized bacterial taxonomy based on genome phylogeny substantially revises the tree of life.</title>
        <authorList>
            <person name="Parks D.H."/>
            <person name="Chuvochina M."/>
            <person name="Waite D.W."/>
            <person name="Rinke C."/>
            <person name="Skarshewski A."/>
            <person name="Chaumeil P.A."/>
            <person name="Hugenholtz P."/>
        </authorList>
    </citation>
    <scope>NUCLEOTIDE SEQUENCE [LARGE SCALE GENOMIC DNA]</scope>
    <source>
        <strain evidence="1">UBA9375</strain>
    </source>
</reference>
<organism evidence="1 2">
    <name type="scientific">Gimesia maris</name>
    <dbReference type="NCBI Taxonomy" id="122"/>
    <lineage>
        <taxon>Bacteria</taxon>
        <taxon>Pseudomonadati</taxon>
        <taxon>Planctomycetota</taxon>
        <taxon>Planctomycetia</taxon>
        <taxon>Planctomycetales</taxon>
        <taxon>Planctomycetaceae</taxon>
        <taxon>Gimesia</taxon>
    </lineage>
</organism>
<accession>A0A3D3R429</accession>
<evidence type="ECO:0000313" key="2">
    <source>
        <dbReference type="Proteomes" id="UP000263642"/>
    </source>
</evidence>
<dbReference type="EMBL" id="DQAY01000047">
    <property type="protein sequence ID" value="HCO22928.1"/>
    <property type="molecule type" value="Genomic_DNA"/>
</dbReference>
<dbReference type="Proteomes" id="UP000263642">
    <property type="component" value="Unassembled WGS sequence"/>
</dbReference>
<gene>
    <name evidence="1" type="ORF">DIT97_07680</name>
</gene>
<proteinExistence type="predicted"/>
<protein>
    <submittedName>
        <fullName evidence="1">Pyrrolo-quinoline quinone</fullName>
    </submittedName>
</protein>
<name>A0A3D3R429_9PLAN</name>
<sequence>LDSNGNTHVIAAGDELNVVAVNKLDQQAWGTPAIADGSIFIRTVDNLYCIDAKR</sequence>
<feature type="non-terminal residue" evidence="1">
    <location>
        <position position="1"/>
    </location>
</feature>
<dbReference type="AlphaFoldDB" id="A0A3D3R429"/>
<comment type="caution">
    <text evidence="1">The sequence shown here is derived from an EMBL/GenBank/DDBJ whole genome shotgun (WGS) entry which is preliminary data.</text>
</comment>